<dbReference type="Gene3D" id="3.40.50.1390">
    <property type="entry name" value="Resolvase, N-terminal catalytic domain"/>
    <property type="match status" value="1"/>
</dbReference>
<proteinExistence type="predicted"/>
<evidence type="ECO:0000259" key="2">
    <source>
        <dbReference type="PROSITE" id="PS51737"/>
    </source>
</evidence>
<dbReference type="InterPro" id="IPR038109">
    <property type="entry name" value="DNA_bind_recomb_sf"/>
</dbReference>
<dbReference type="PANTHER" id="PTHR30461:SF23">
    <property type="entry name" value="DNA RECOMBINASE-RELATED"/>
    <property type="match status" value="1"/>
</dbReference>
<accession>A0A8J6M1N4</accession>
<dbReference type="AlphaFoldDB" id="A0A8J6M1N4"/>
<keyword evidence="4" id="KW-1185">Reference proteome</keyword>
<dbReference type="Pfam" id="PF00239">
    <property type="entry name" value="Resolvase"/>
    <property type="match status" value="1"/>
</dbReference>
<feature type="domain" description="Resolvase/invertase-type recombinase catalytic" evidence="1">
    <location>
        <begin position="12"/>
        <end position="160"/>
    </location>
</feature>
<dbReference type="PROSITE" id="PS51737">
    <property type="entry name" value="RECOMBINASE_DNA_BIND"/>
    <property type="match status" value="1"/>
</dbReference>
<dbReference type="PANTHER" id="PTHR30461">
    <property type="entry name" value="DNA-INVERTASE FROM LAMBDOID PROPHAGE"/>
    <property type="match status" value="1"/>
</dbReference>
<dbReference type="Pfam" id="PF07508">
    <property type="entry name" value="Recombinase"/>
    <property type="match status" value="1"/>
</dbReference>
<feature type="domain" description="Recombinase" evidence="2">
    <location>
        <begin position="167"/>
        <end position="311"/>
    </location>
</feature>
<dbReference type="InterPro" id="IPR050639">
    <property type="entry name" value="SSR_resolvase"/>
</dbReference>
<dbReference type="InterPro" id="IPR025827">
    <property type="entry name" value="Zn_ribbon_recom_dom"/>
</dbReference>
<comment type="caution">
    <text evidence="3">The sequence shown here is derived from an EMBL/GenBank/DDBJ whole genome shotgun (WGS) entry which is preliminary data.</text>
</comment>
<evidence type="ECO:0000313" key="4">
    <source>
        <dbReference type="Proteomes" id="UP000602260"/>
    </source>
</evidence>
<gene>
    <name evidence="3" type="ORF">H8S55_06750</name>
</gene>
<reference evidence="3" key="1">
    <citation type="submission" date="2020-08" db="EMBL/GenBank/DDBJ databases">
        <title>Genome public.</title>
        <authorList>
            <person name="Liu C."/>
            <person name="Sun Q."/>
        </authorList>
    </citation>
    <scope>NUCLEOTIDE SEQUENCE</scope>
    <source>
        <strain evidence="3">BX5</strain>
    </source>
</reference>
<dbReference type="PROSITE" id="PS51736">
    <property type="entry name" value="RECOMBINASES_3"/>
    <property type="match status" value="1"/>
</dbReference>
<dbReference type="CDD" id="cd03770">
    <property type="entry name" value="SR_TndX_transposase"/>
    <property type="match status" value="1"/>
</dbReference>
<name>A0A8J6M1N4_9FIRM</name>
<sequence length="569" mass="65256">MKQSSKKHELGTAALYCRLSRDDNMDSESNSIQNQRKILQKAAKDKGYTDTIFFVDDGITGTTMKRPGFQKMLTAIEAGYISAVFVKDLSRLGRNYIEVGKLTEEFFPLHDIRLVAVSDGVDSDEGEDDFTPFKNIMNEYYAKDISKKRRIVNKMKGNAGVPLSPPPYGYIKNPDDPRFWVVEPEAAEVVRRIYCMALEGYGLAEIAARLAADGVVNPTYYWRSRGTSRGGSKSTVEPTKWGHTTVKKILTLQEYCGDVINFKSYSKSYKMKKRIENPEENRAIFLNVHEAIIDRQTWEKVQALQKGTRRKKPTVTQEPSVFSGLLKCPECGGNLNFHFNQNNHDIKFFSCQNHNSGYRKCSKTHYIRLDFLEQVVLYEVKRLACFASEYENDFIKAMIGRSAKVAENTALRKQRELDTLTARDRELDMLFERLYEGNVAGKIDDARFAKMSKRYEQEQGENAKKIKALRLELKKDESKRMDIDDFLETVRRYTDATTITKRMVAELIDHIEVYHAEKQDGVTNQRVVIHYNCIGAFDVPDRRKIPEADIIMETRKGVALSYAPEQVAV</sequence>
<dbReference type="InterPro" id="IPR036162">
    <property type="entry name" value="Resolvase-like_N_sf"/>
</dbReference>
<dbReference type="Gene3D" id="3.90.1750.20">
    <property type="entry name" value="Putative Large Serine Recombinase, Chain B, Domain 2"/>
    <property type="match status" value="1"/>
</dbReference>
<dbReference type="Pfam" id="PF13408">
    <property type="entry name" value="Zn_ribbon_recom"/>
    <property type="match status" value="1"/>
</dbReference>
<dbReference type="GO" id="GO:0000150">
    <property type="term" value="F:DNA strand exchange activity"/>
    <property type="evidence" value="ECO:0007669"/>
    <property type="project" value="InterPro"/>
</dbReference>
<dbReference type="InterPro" id="IPR006119">
    <property type="entry name" value="Resolv_N"/>
</dbReference>
<dbReference type="SUPFAM" id="SSF53041">
    <property type="entry name" value="Resolvase-like"/>
    <property type="match status" value="1"/>
</dbReference>
<dbReference type="EMBL" id="JACOPN010000004">
    <property type="protein sequence ID" value="MBC5717014.1"/>
    <property type="molecule type" value="Genomic_DNA"/>
</dbReference>
<dbReference type="Pfam" id="PF14287">
    <property type="entry name" value="DUF4368"/>
    <property type="match status" value="1"/>
</dbReference>
<organism evidence="3 4">
    <name type="scientific">Flintibacter faecis</name>
    <dbReference type="NCBI Taxonomy" id="2763047"/>
    <lineage>
        <taxon>Bacteria</taxon>
        <taxon>Bacillati</taxon>
        <taxon>Bacillota</taxon>
        <taxon>Clostridia</taxon>
        <taxon>Eubacteriales</taxon>
        <taxon>Flintibacter</taxon>
    </lineage>
</organism>
<evidence type="ECO:0000259" key="1">
    <source>
        <dbReference type="PROSITE" id="PS51736"/>
    </source>
</evidence>
<dbReference type="GO" id="GO:0003677">
    <property type="term" value="F:DNA binding"/>
    <property type="evidence" value="ECO:0007669"/>
    <property type="project" value="InterPro"/>
</dbReference>
<dbReference type="RefSeq" id="WP_186878339.1">
    <property type="nucleotide sequence ID" value="NZ_JACOPN010000004.1"/>
</dbReference>
<dbReference type="InterPro" id="IPR025378">
    <property type="entry name" value="DUF4368"/>
</dbReference>
<protein>
    <submittedName>
        <fullName evidence="3">Recombinase family protein</fullName>
    </submittedName>
</protein>
<dbReference type="Proteomes" id="UP000602260">
    <property type="component" value="Unassembled WGS sequence"/>
</dbReference>
<evidence type="ECO:0000313" key="3">
    <source>
        <dbReference type="EMBL" id="MBC5717014.1"/>
    </source>
</evidence>
<dbReference type="InterPro" id="IPR011109">
    <property type="entry name" value="DNA_bind_recombinase_dom"/>
</dbReference>
<dbReference type="SMART" id="SM00857">
    <property type="entry name" value="Resolvase"/>
    <property type="match status" value="1"/>
</dbReference>